<dbReference type="AlphaFoldDB" id="A0A2P2PF06"/>
<proteinExistence type="predicted"/>
<organism evidence="1">
    <name type="scientific">Rhizophora mucronata</name>
    <name type="common">Asiatic mangrove</name>
    <dbReference type="NCBI Taxonomy" id="61149"/>
    <lineage>
        <taxon>Eukaryota</taxon>
        <taxon>Viridiplantae</taxon>
        <taxon>Streptophyta</taxon>
        <taxon>Embryophyta</taxon>
        <taxon>Tracheophyta</taxon>
        <taxon>Spermatophyta</taxon>
        <taxon>Magnoliopsida</taxon>
        <taxon>eudicotyledons</taxon>
        <taxon>Gunneridae</taxon>
        <taxon>Pentapetalae</taxon>
        <taxon>rosids</taxon>
        <taxon>fabids</taxon>
        <taxon>Malpighiales</taxon>
        <taxon>Rhizophoraceae</taxon>
        <taxon>Rhizophora</taxon>
    </lineage>
</organism>
<name>A0A2P2PF06_RHIMU</name>
<protein>
    <submittedName>
        <fullName evidence="1">Uncharacterized protein</fullName>
    </submittedName>
</protein>
<dbReference type="EMBL" id="GGEC01072829">
    <property type="protein sequence ID" value="MBX53313.1"/>
    <property type="molecule type" value="Transcribed_RNA"/>
</dbReference>
<reference evidence="1" key="1">
    <citation type="submission" date="2018-02" db="EMBL/GenBank/DDBJ databases">
        <title>Rhizophora mucronata_Transcriptome.</title>
        <authorList>
            <person name="Meera S.P."/>
            <person name="Sreeshan A."/>
            <person name="Augustine A."/>
        </authorList>
    </citation>
    <scope>NUCLEOTIDE SEQUENCE</scope>
    <source>
        <tissue evidence="1">Leaf</tissue>
    </source>
</reference>
<accession>A0A2P2PF06</accession>
<sequence>MNMVTLCRMCLLFHLEVTYFLRRLAVLA</sequence>
<evidence type="ECO:0000313" key="1">
    <source>
        <dbReference type="EMBL" id="MBX53313.1"/>
    </source>
</evidence>